<proteinExistence type="predicted"/>
<dbReference type="Pfam" id="PF08495">
    <property type="entry name" value="FIST"/>
    <property type="match status" value="1"/>
</dbReference>
<feature type="domain" description="FIST C-domain" evidence="2">
    <location>
        <begin position="227"/>
        <end position="358"/>
    </location>
</feature>
<organism evidence="3">
    <name type="scientific">hydrothermal vent metagenome</name>
    <dbReference type="NCBI Taxonomy" id="652676"/>
    <lineage>
        <taxon>unclassified sequences</taxon>
        <taxon>metagenomes</taxon>
        <taxon>ecological metagenomes</taxon>
    </lineage>
</organism>
<dbReference type="SMART" id="SM00897">
    <property type="entry name" value="FIST"/>
    <property type="match status" value="1"/>
</dbReference>
<feature type="domain" description="FIST" evidence="1">
    <location>
        <begin position="48"/>
        <end position="222"/>
    </location>
</feature>
<protein>
    <recommendedName>
        <fullName evidence="4">FIST C-domain domain-containing protein</fullName>
    </recommendedName>
</protein>
<reference evidence="3" key="1">
    <citation type="submission" date="2016-10" db="EMBL/GenBank/DDBJ databases">
        <authorList>
            <person name="de Groot N.N."/>
        </authorList>
    </citation>
    <scope>NUCLEOTIDE SEQUENCE</scope>
</reference>
<dbReference type="PANTHER" id="PTHR40252">
    <property type="entry name" value="BLR0328 PROTEIN"/>
    <property type="match status" value="1"/>
</dbReference>
<dbReference type="SMART" id="SM01204">
    <property type="entry name" value="FIST_C"/>
    <property type="match status" value="1"/>
</dbReference>
<dbReference type="EMBL" id="FPHP01000018">
    <property type="protein sequence ID" value="SFV75098.1"/>
    <property type="molecule type" value="Genomic_DNA"/>
</dbReference>
<dbReference type="Pfam" id="PF10442">
    <property type="entry name" value="FIST_C"/>
    <property type="match status" value="1"/>
</dbReference>
<gene>
    <name evidence="3" type="ORF">MNB_SM-3-1187</name>
</gene>
<name>A0A1W1D3F9_9ZZZZ</name>
<evidence type="ECO:0000259" key="1">
    <source>
        <dbReference type="SMART" id="SM00897"/>
    </source>
</evidence>
<dbReference type="InterPro" id="IPR013702">
    <property type="entry name" value="FIST_domain_N"/>
</dbReference>
<evidence type="ECO:0000259" key="2">
    <source>
        <dbReference type="SMART" id="SM01204"/>
    </source>
</evidence>
<accession>A0A1W1D3F9</accession>
<dbReference type="InterPro" id="IPR019494">
    <property type="entry name" value="FIST_C"/>
</dbReference>
<sequence length="379" mass="43473">MKTKIYSASLSSLEASIQQLYDDFLQDFEEADFFFFALSPDCDITKVNDTIFQIFHTKNFLAFHAVDSFFNVKIPGEGITLLSIQFEKKGKISSFYIEDITSQNALNQTAHYLNNNSDKFHIFIGGLCGGAISAFIEQIAQKLNYTSLNNIVGGISSGNLDAPEVLTYQFFDDKIIKNGFVIISFENVAYSTGVSFGFKPYGITYEVTKAHGNKLYDIDDGKSASYMASKMLENVGTTDVRYLWYLPFAIFHKERGCIEHLRTIAHLDDKYIELFGPIQEGDFFKLSFATYDDLLKEDTRIAREIIHMVREPEIAFNFSCIARQYVLEEHQEQELQTYRDIFQTNLFGFFTFGEIGFDKAHKRLTFHNETSLITIMREL</sequence>
<dbReference type="AlphaFoldDB" id="A0A1W1D3F9"/>
<evidence type="ECO:0000313" key="3">
    <source>
        <dbReference type="EMBL" id="SFV75098.1"/>
    </source>
</evidence>
<evidence type="ECO:0008006" key="4">
    <source>
        <dbReference type="Google" id="ProtNLM"/>
    </source>
</evidence>
<dbReference type="PANTHER" id="PTHR40252:SF2">
    <property type="entry name" value="BLR0328 PROTEIN"/>
    <property type="match status" value="1"/>
</dbReference>